<reference evidence="2 3" key="1">
    <citation type="journal article" date="2013" name="Pathog. Dis.">
        <title>Genome sequences of 65 Helicobacter pylori strains isolated from asymptomatic individuals and patients with gastric cancer, peptic ulcer disease, or gastritis.</title>
        <authorList>
            <person name="Blanchard T.G."/>
            <person name="Czinn S.J."/>
            <person name="Correa P."/>
            <person name="Nakazawa T."/>
            <person name="Keelan M."/>
            <person name="Morningstar L."/>
            <person name="Santana-Cruz I."/>
            <person name="Maroo A."/>
            <person name="McCracken C."/>
            <person name="Shefchek K."/>
            <person name="Daugherty S."/>
            <person name="Song Y."/>
            <person name="Fraser C.M."/>
            <person name="Fricke W.F."/>
        </authorList>
    </citation>
    <scope>NUCLEOTIDE SEQUENCE [LARGE SCALE GENOMIC DNA]</scope>
    <source>
        <strain evidence="2 3">NQ4053</strain>
    </source>
</reference>
<dbReference type="AlphaFoldDB" id="J0J868"/>
<dbReference type="PATRIC" id="fig|992027.3.peg.961"/>
<evidence type="ECO:0000313" key="3">
    <source>
        <dbReference type="Proteomes" id="UP000004260"/>
    </source>
</evidence>
<evidence type="ECO:0000256" key="1">
    <source>
        <dbReference type="SAM" id="MobiDB-lite"/>
    </source>
</evidence>
<accession>J0J868</accession>
<evidence type="ECO:0000313" key="2">
    <source>
        <dbReference type="EMBL" id="EJB33917.1"/>
    </source>
</evidence>
<comment type="caution">
    <text evidence="2">The sequence shown here is derived from an EMBL/GenBank/DDBJ whole genome shotgun (WGS) entry which is preliminary data.</text>
</comment>
<proteinExistence type="predicted"/>
<protein>
    <submittedName>
        <fullName evidence="2">Uncharacterized protein</fullName>
    </submittedName>
</protein>
<organism evidence="2 3">
    <name type="scientific">Helicobacter pylori NQ4053</name>
    <dbReference type="NCBI Taxonomy" id="992027"/>
    <lineage>
        <taxon>Bacteria</taxon>
        <taxon>Pseudomonadati</taxon>
        <taxon>Campylobacterota</taxon>
        <taxon>Epsilonproteobacteria</taxon>
        <taxon>Campylobacterales</taxon>
        <taxon>Helicobacteraceae</taxon>
        <taxon>Helicobacter</taxon>
    </lineage>
</organism>
<dbReference type="Proteomes" id="UP000004260">
    <property type="component" value="Unassembled WGS sequence"/>
</dbReference>
<name>J0J868_HELPX</name>
<gene>
    <name evidence="2" type="ORF">HPNQ4053_0981</name>
</gene>
<dbReference type="RefSeq" id="WP_001874635.1">
    <property type="nucleotide sequence ID" value="NZ_AKNV01000004.1"/>
</dbReference>
<dbReference type="EMBL" id="AKNV01000004">
    <property type="protein sequence ID" value="EJB33917.1"/>
    <property type="molecule type" value="Genomic_DNA"/>
</dbReference>
<feature type="region of interest" description="Disordered" evidence="1">
    <location>
        <begin position="1"/>
        <end position="20"/>
    </location>
</feature>
<dbReference type="Gene3D" id="1.10.287.1490">
    <property type="match status" value="1"/>
</dbReference>
<sequence length="215" mass="25583">MHAQLDEMTDETSALRQKNRELKEKIDWQKDYDREKLEQDNRVLEQCKEDLLAANKDLRNRIQEWENEKSELDPRDERIKELEEEKRELEGIRAQKENTEQKYKTLSVHNKQLEAELNMLNEKLENLKNMYAGVEDFEKRQKNIKEQIVKTNPKVLGALSNEVEELAFLERIEKGMQEFNVFCPKRLLYMFHTALKSSSLSPLSVLSGGEWDRKI</sequence>